<sequence>MNVVVFSVLGLIVFFAIVNSHRALETHSHRGGLHLHSVVRESLSIKVDEYKRQKEDSARGSTTGDEMEVRGEPPRLEGRGDHGGGGAAGAQADKEAGRSDRKRKQAEARHQSPRLSSGIAELQANLFGKEKRSPPRPGAGSGTNGQQGRRRRNAPAVMGSNETKADQCPCGEGGVCIGGNTCSCLATRFGAGCSRVRPLTHLRVVSNKKFHEFSGHVFMTKESLGVGEQIKVFLHDKAAKREQAEQDAAYDGTLLGTVDEELYDLLPDANPVTEHVYYNTCAIVGSSGIHHNFEHGEEIDRHEMVLRFNSAPTVNFERLVGQKTTFRITNSQNLAFRESQNETVLIHMRNPASLLALKRLRIGDPELKVLAFHPDFVEHVSSVFADQGILATSGLYGMLASLQMCRRVTVYGYQVARAQGVRHYHYYNTCDRPANQRRDQIEWFAVKAMALSGLVHLKKEECVLECQVNVAECKSCKARHKFKEVSDYGAAQRESCPKCSEEAGGCKPKLHWAFKNNWKAYAPAFKPPAPERKGRTGGRPPKLITRYQYDGSGPQSAGSTLPDRQAAPRPPPPPPPPPPVHLVRQIPLNLDLIRPPPARGAASPARAPDRIENRPP</sequence>
<dbReference type="PANTHER" id="PTHR11987:SF36">
    <property type="entry name" value="SIA-ALPHA-2,3-GAL-BETA-1,4-GLCNAC-R:ALPHA 2,8-SIALYLTRANSFERASE"/>
    <property type="match status" value="1"/>
</dbReference>
<gene>
    <name evidence="14" type="ORF">A3770_14p73250</name>
</gene>
<evidence type="ECO:0000256" key="5">
    <source>
        <dbReference type="ARBA" id="ARBA00022692"/>
    </source>
</evidence>
<evidence type="ECO:0000256" key="10">
    <source>
        <dbReference type="ARBA" id="ARBA00023180"/>
    </source>
</evidence>
<dbReference type="Pfam" id="PF00777">
    <property type="entry name" value="Glyco_transf_29"/>
    <property type="match status" value="1"/>
</dbReference>
<proteinExistence type="inferred from homology"/>
<evidence type="ECO:0000256" key="11">
    <source>
        <dbReference type="SAM" id="MobiDB-lite"/>
    </source>
</evidence>
<dbReference type="InterPro" id="IPR000742">
    <property type="entry name" value="EGF"/>
</dbReference>
<dbReference type="Gene3D" id="3.90.1480.20">
    <property type="entry name" value="Glycosyl transferase family 29"/>
    <property type="match status" value="1"/>
</dbReference>
<feature type="domain" description="EGF-like" evidence="13">
    <location>
        <begin position="182"/>
        <end position="193"/>
    </location>
</feature>
<feature type="compositionally biased region" description="Basic and acidic residues" evidence="11">
    <location>
        <begin position="67"/>
        <end position="82"/>
    </location>
</feature>
<dbReference type="AlphaFoldDB" id="A0A5B8MWI6"/>
<keyword evidence="12" id="KW-0732">Signal</keyword>
<dbReference type="EMBL" id="CP031047">
    <property type="protein sequence ID" value="QDZ24807.1"/>
    <property type="molecule type" value="Genomic_DNA"/>
</dbReference>
<evidence type="ECO:0000256" key="6">
    <source>
        <dbReference type="ARBA" id="ARBA00022968"/>
    </source>
</evidence>
<feature type="region of interest" description="Disordered" evidence="11">
    <location>
        <begin position="50"/>
        <end position="165"/>
    </location>
</feature>
<keyword evidence="6" id="KW-0735">Signal-anchor</keyword>
<protein>
    <submittedName>
        <fullName evidence="14">Sialyltransferase</fullName>
    </submittedName>
</protein>
<keyword evidence="5" id="KW-0812">Transmembrane</keyword>
<keyword evidence="7" id="KW-1133">Transmembrane helix</keyword>
<evidence type="ECO:0000256" key="12">
    <source>
        <dbReference type="SAM" id="SignalP"/>
    </source>
</evidence>
<evidence type="ECO:0000256" key="2">
    <source>
        <dbReference type="ARBA" id="ARBA00006003"/>
    </source>
</evidence>
<keyword evidence="4 14" id="KW-0808">Transferase</keyword>
<keyword evidence="15" id="KW-1185">Reference proteome</keyword>
<evidence type="ECO:0000256" key="9">
    <source>
        <dbReference type="ARBA" id="ARBA00023136"/>
    </source>
</evidence>
<name>A0A5B8MWI6_9CHLO</name>
<evidence type="ECO:0000256" key="1">
    <source>
        <dbReference type="ARBA" id="ARBA00004323"/>
    </source>
</evidence>
<dbReference type="PANTHER" id="PTHR11987">
    <property type="entry name" value="ALPHA-2,8-SIALYLTRANSFERASE"/>
    <property type="match status" value="1"/>
</dbReference>
<keyword evidence="8" id="KW-0333">Golgi apparatus</keyword>
<dbReference type="GO" id="GO:0000139">
    <property type="term" value="C:Golgi membrane"/>
    <property type="evidence" value="ECO:0007669"/>
    <property type="project" value="UniProtKB-SubCell"/>
</dbReference>
<feature type="chain" id="PRO_5022771705" evidence="12">
    <location>
        <begin position="24"/>
        <end position="616"/>
    </location>
</feature>
<dbReference type="Proteomes" id="UP000316726">
    <property type="component" value="Chromosome 14"/>
</dbReference>
<evidence type="ECO:0000259" key="13">
    <source>
        <dbReference type="PROSITE" id="PS00022"/>
    </source>
</evidence>
<evidence type="ECO:0000256" key="4">
    <source>
        <dbReference type="ARBA" id="ARBA00022679"/>
    </source>
</evidence>
<feature type="signal peptide" evidence="12">
    <location>
        <begin position="1"/>
        <end position="23"/>
    </location>
</feature>
<keyword evidence="10" id="KW-0325">Glycoprotein</keyword>
<evidence type="ECO:0000256" key="3">
    <source>
        <dbReference type="ARBA" id="ARBA00022676"/>
    </source>
</evidence>
<evidence type="ECO:0000256" key="7">
    <source>
        <dbReference type="ARBA" id="ARBA00022989"/>
    </source>
</evidence>
<dbReference type="OrthoDB" id="10264956at2759"/>
<feature type="compositionally biased region" description="Basic and acidic residues" evidence="11">
    <location>
        <begin position="607"/>
        <end position="616"/>
    </location>
</feature>
<dbReference type="GO" id="GO:0008373">
    <property type="term" value="F:sialyltransferase activity"/>
    <property type="evidence" value="ECO:0007669"/>
    <property type="project" value="InterPro"/>
</dbReference>
<accession>A0A5B8MWI6</accession>
<evidence type="ECO:0000313" key="14">
    <source>
        <dbReference type="EMBL" id="QDZ24807.1"/>
    </source>
</evidence>
<organism evidence="14 15">
    <name type="scientific">Chloropicon primus</name>
    <dbReference type="NCBI Taxonomy" id="1764295"/>
    <lineage>
        <taxon>Eukaryota</taxon>
        <taxon>Viridiplantae</taxon>
        <taxon>Chlorophyta</taxon>
        <taxon>Chloropicophyceae</taxon>
        <taxon>Chloropicales</taxon>
        <taxon>Chloropicaceae</taxon>
        <taxon>Chloropicon</taxon>
    </lineage>
</organism>
<dbReference type="InterPro" id="IPR038578">
    <property type="entry name" value="GT29-like_sf"/>
</dbReference>
<dbReference type="InterPro" id="IPR001675">
    <property type="entry name" value="Glyco_trans_29"/>
</dbReference>
<dbReference type="PROSITE" id="PS00022">
    <property type="entry name" value="EGF_1"/>
    <property type="match status" value="1"/>
</dbReference>
<comment type="similarity">
    <text evidence="2">Belongs to the glycosyltransferase 29 family.</text>
</comment>
<feature type="compositionally biased region" description="Basic and acidic residues" evidence="11">
    <location>
        <begin position="92"/>
        <end position="110"/>
    </location>
</feature>
<keyword evidence="9" id="KW-0472">Membrane</keyword>
<keyword evidence="3 14" id="KW-0328">Glycosyltransferase</keyword>
<dbReference type="CDD" id="cd19952">
    <property type="entry name" value="GT29"/>
    <property type="match status" value="1"/>
</dbReference>
<evidence type="ECO:0000256" key="8">
    <source>
        <dbReference type="ARBA" id="ARBA00023034"/>
    </source>
</evidence>
<reference evidence="14 15" key="1">
    <citation type="submission" date="2018-07" db="EMBL/GenBank/DDBJ databases">
        <title>The complete nuclear genome of the prasinophyte Chloropicon primus (CCMP1205).</title>
        <authorList>
            <person name="Pombert J.-F."/>
            <person name="Otis C."/>
            <person name="Turmel M."/>
            <person name="Lemieux C."/>
        </authorList>
    </citation>
    <scope>NUCLEOTIDE SEQUENCE [LARGE SCALE GENOMIC DNA]</scope>
    <source>
        <strain evidence="14 15">CCMP1205</strain>
    </source>
</reference>
<feature type="compositionally biased region" description="Pro residues" evidence="11">
    <location>
        <begin position="568"/>
        <end position="580"/>
    </location>
</feature>
<evidence type="ECO:0000313" key="15">
    <source>
        <dbReference type="Proteomes" id="UP000316726"/>
    </source>
</evidence>
<dbReference type="InterPro" id="IPR050943">
    <property type="entry name" value="Glycosyltr_29_Sialyltrsf"/>
</dbReference>
<feature type="region of interest" description="Disordered" evidence="11">
    <location>
        <begin position="524"/>
        <end position="616"/>
    </location>
</feature>
<comment type="subcellular location">
    <subcellularLocation>
        <location evidence="1">Golgi apparatus membrane</location>
        <topology evidence="1">Single-pass type II membrane protein</topology>
    </subcellularLocation>
</comment>